<dbReference type="Gene3D" id="3.90.25.10">
    <property type="entry name" value="UDP-galactose 4-epimerase, domain 1"/>
    <property type="match status" value="1"/>
</dbReference>
<evidence type="ECO:0000259" key="4">
    <source>
        <dbReference type="Pfam" id="PF05368"/>
    </source>
</evidence>
<comment type="similarity">
    <text evidence="1">Belongs to the NmrA-type oxidoreductase family.</text>
</comment>
<organism evidence="5 6">
    <name type="scientific">Mycena metata</name>
    <dbReference type="NCBI Taxonomy" id="1033252"/>
    <lineage>
        <taxon>Eukaryota</taxon>
        <taxon>Fungi</taxon>
        <taxon>Dikarya</taxon>
        <taxon>Basidiomycota</taxon>
        <taxon>Agaricomycotina</taxon>
        <taxon>Agaricomycetes</taxon>
        <taxon>Agaricomycetidae</taxon>
        <taxon>Agaricales</taxon>
        <taxon>Marasmiineae</taxon>
        <taxon>Mycenaceae</taxon>
        <taxon>Mycena</taxon>
    </lineage>
</organism>
<comment type="caution">
    <text evidence="5">The sequence shown here is derived from an EMBL/GenBank/DDBJ whole genome shotgun (WGS) entry which is preliminary data.</text>
</comment>
<dbReference type="SUPFAM" id="SSF51735">
    <property type="entry name" value="NAD(P)-binding Rossmann-fold domains"/>
    <property type="match status" value="1"/>
</dbReference>
<reference evidence="5" key="1">
    <citation type="submission" date="2023-03" db="EMBL/GenBank/DDBJ databases">
        <title>Massive genome expansion in bonnet fungi (Mycena s.s.) driven by repeated elements and novel gene families across ecological guilds.</title>
        <authorList>
            <consortium name="Lawrence Berkeley National Laboratory"/>
            <person name="Harder C.B."/>
            <person name="Miyauchi S."/>
            <person name="Viragh M."/>
            <person name="Kuo A."/>
            <person name="Thoen E."/>
            <person name="Andreopoulos B."/>
            <person name="Lu D."/>
            <person name="Skrede I."/>
            <person name="Drula E."/>
            <person name="Henrissat B."/>
            <person name="Morin E."/>
            <person name="Kohler A."/>
            <person name="Barry K."/>
            <person name="LaButti K."/>
            <person name="Morin E."/>
            <person name="Salamov A."/>
            <person name="Lipzen A."/>
            <person name="Mereny Z."/>
            <person name="Hegedus B."/>
            <person name="Baldrian P."/>
            <person name="Stursova M."/>
            <person name="Weitz H."/>
            <person name="Taylor A."/>
            <person name="Grigoriev I.V."/>
            <person name="Nagy L.G."/>
            <person name="Martin F."/>
            <person name="Kauserud H."/>
        </authorList>
    </citation>
    <scope>NUCLEOTIDE SEQUENCE</scope>
    <source>
        <strain evidence="5">CBHHK182m</strain>
    </source>
</reference>
<evidence type="ECO:0000313" key="6">
    <source>
        <dbReference type="Proteomes" id="UP001215598"/>
    </source>
</evidence>
<dbReference type="GO" id="GO:0005634">
    <property type="term" value="C:nucleus"/>
    <property type="evidence" value="ECO:0007669"/>
    <property type="project" value="TreeGrafter"/>
</dbReference>
<evidence type="ECO:0000313" key="5">
    <source>
        <dbReference type="EMBL" id="KAJ7752599.1"/>
    </source>
</evidence>
<dbReference type="AlphaFoldDB" id="A0AAD7IXS6"/>
<name>A0AAD7IXS6_9AGAR</name>
<dbReference type="Gene3D" id="3.40.50.720">
    <property type="entry name" value="NAD(P)-binding Rossmann-like Domain"/>
    <property type="match status" value="1"/>
</dbReference>
<dbReference type="PANTHER" id="PTHR42748:SF30">
    <property type="entry name" value="NMRA-LIKE DOMAIN-CONTAINING PROTEIN"/>
    <property type="match status" value="1"/>
</dbReference>
<evidence type="ECO:0000256" key="1">
    <source>
        <dbReference type="ARBA" id="ARBA00006328"/>
    </source>
</evidence>
<sequence length="304" mass="32829">MPIITIFGATGCQGSAVVNSVLADGNYTPRAVSRNPESPAAKELRARGVEVVAGNLFDKESLKEAMRGSSAVFGVTNFWDPEIYPADLKGSGEILQGQNLVDAAKAVGVKFFIWSSLPNATKESKGLFPNVYHLDNKAVIEEYLKSSGIPHAILLTGWFGESLWRWNYLKQTSSGYNIPVATFTANTTQAFTWVGHDLGAATVALLTHHTDPSKGVLGSAYPVISFVCTYAEVAAAIAKEIGKEVTFTTLETEGVEELDVMYAYLSKFGFYADTPVPNPDLVALGVKFGSLEEFVRSEIVPRFA</sequence>
<feature type="domain" description="NmrA-like" evidence="4">
    <location>
        <begin position="4"/>
        <end position="257"/>
    </location>
</feature>
<accession>A0AAD7IXS6</accession>
<dbReference type="PANTHER" id="PTHR42748">
    <property type="entry name" value="NITROGEN METABOLITE REPRESSION PROTEIN NMRA FAMILY MEMBER"/>
    <property type="match status" value="1"/>
</dbReference>
<proteinExistence type="inferred from homology"/>
<dbReference type="InterPro" id="IPR036291">
    <property type="entry name" value="NAD(P)-bd_dom_sf"/>
</dbReference>
<evidence type="ECO:0000256" key="2">
    <source>
        <dbReference type="ARBA" id="ARBA00022857"/>
    </source>
</evidence>
<dbReference type="InterPro" id="IPR051164">
    <property type="entry name" value="NmrA-like_oxidored"/>
</dbReference>
<keyword evidence="2" id="KW-0521">NADP</keyword>
<gene>
    <name evidence="5" type="ORF">B0H16DRAFT_1545889</name>
</gene>
<dbReference type="Pfam" id="PF05368">
    <property type="entry name" value="NmrA"/>
    <property type="match status" value="1"/>
</dbReference>
<dbReference type="Proteomes" id="UP001215598">
    <property type="component" value="Unassembled WGS sequence"/>
</dbReference>
<dbReference type="EMBL" id="JARKIB010000058">
    <property type="protein sequence ID" value="KAJ7752599.1"/>
    <property type="molecule type" value="Genomic_DNA"/>
</dbReference>
<keyword evidence="3" id="KW-0560">Oxidoreductase</keyword>
<protein>
    <submittedName>
        <fullName evidence="5">NAD(P)-binding protein</fullName>
    </submittedName>
</protein>
<dbReference type="CDD" id="cd05251">
    <property type="entry name" value="NmrA_like_SDR_a"/>
    <property type="match status" value="1"/>
</dbReference>
<evidence type="ECO:0000256" key="3">
    <source>
        <dbReference type="ARBA" id="ARBA00023002"/>
    </source>
</evidence>
<dbReference type="GO" id="GO:0016491">
    <property type="term" value="F:oxidoreductase activity"/>
    <property type="evidence" value="ECO:0007669"/>
    <property type="project" value="UniProtKB-KW"/>
</dbReference>
<keyword evidence="6" id="KW-1185">Reference proteome</keyword>
<dbReference type="InterPro" id="IPR008030">
    <property type="entry name" value="NmrA-like"/>
</dbReference>